<organism evidence="2 3">
    <name type="scientific">Deinococcus proteolyticus (strain ATCC 35074 / DSM 20540 / JCM 6276 / NBRC 101906 / NCIMB 13154 / VKM Ac-1939 / CCM 2703 / MRP)</name>
    <dbReference type="NCBI Taxonomy" id="693977"/>
    <lineage>
        <taxon>Bacteria</taxon>
        <taxon>Thermotogati</taxon>
        <taxon>Deinococcota</taxon>
        <taxon>Deinococci</taxon>
        <taxon>Deinococcales</taxon>
        <taxon>Deinococcaceae</taxon>
        <taxon>Deinococcus</taxon>
    </lineage>
</organism>
<feature type="signal peptide" evidence="1">
    <location>
        <begin position="1"/>
        <end position="18"/>
    </location>
</feature>
<protein>
    <recommendedName>
        <fullName evidence="4">Intracellular proteinase inhibitor BsuPI domain-containing protein</fullName>
    </recommendedName>
</protein>
<keyword evidence="1" id="KW-0732">Signal</keyword>
<evidence type="ECO:0000313" key="3">
    <source>
        <dbReference type="Proteomes" id="UP000007718"/>
    </source>
</evidence>
<reference evidence="2 3" key="2">
    <citation type="journal article" date="2012" name="Stand. Genomic Sci.">
        <title>Complete genome sequence of the orange-red pigmented, radioresistant Deinococcus proteolyticus type strain (MRP(T)).</title>
        <authorList>
            <person name="Copeland A."/>
            <person name="Zeytun A."/>
            <person name="Yassawong M."/>
            <person name="Nolan M."/>
            <person name="Lucas S."/>
            <person name="Hammon N."/>
            <person name="Deshpande S."/>
            <person name="Cheng J.F."/>
            <person name="Han C."/>
            <person name="Tapia R."/>
            <person name="Goodwin L.A."/>
            <person name="Pitluck S."/>
            <person name="Mavromatis K."/>
            <person name="Liolios K."/>
            <person name="Pagani I."/>
            <person name="Ivanova N."/>
            <person name="Mikhailova N."/>
            <person name="Pati A."/>
            <person name="Chen A."/>
            <person name="Palaniappan K."/>
            <person name="Land M."/>
            <person name="Hauser L."/>
            <person name="Jeffries C.D."/>
            <person name="Brambilla E.M."/>
            <person name="Rohde M."/>
            <person name="Sikorski J."/>
            <person name="Pukall R."/>
            <person name="Goker M."/>
            <person name="Detter J.C."/>
            <person name="Woyke T."/>
            <person name="Bristow J."/>
            <person name="Eisen J.A."/>
            <person name="Markowitz V."/>
            <person name="Hugenholtz P."/>
            <person name="Kyrpides N.C."/>
            <person name="Klenk H.P."/>
            <person name="Lapidus A."/>
        </authorList>
    </citation>
    <scope>NUCLEOTIDE SEQUENCE [LARGE SCALE GENOMIC DNA]</scope>
    <source>
        <strain evidence="3">ATCC 35074 / DSM 20540 / JCM 6276 / NBRC 101906 / NCIMB 13154 / VKM Ac-1939 / CCM 2703 / MRP</strain>
    </source>
</reference>
<evidence type="ECO:0000256" key="1">
    <source>
        <dbReference type="SAM" id="SignalP"/>
    </source>
</evidence>
<dbReference type="HOGENOM" id="CLU_1793320_0_0_0"/>
<dbReference type="OrthoDB" id="71397at2"/>
<dbReference type="EMBL" id="CP002536">
    <property type="protein sequence ID" value="ADY26811.1"/>
    <property type="molecule type" value="Genomic_DNA"/>
</dbReference>
<dbReference type="STRING" id="693977.Deipr_1677"/>
<gene>
    <name evidence="2" type="ordered locus">Deipr_1677</name>
</gene>
<name>F0RKU9_DEIPM</name>
<dbReference type="RefSeq" id="WP_013615419.1">
    <property type="nucleotide sequence ID" value="NC_015161.1"/>
</dbReference>
<evidence type="ECO:0000313" key="2">
    <source>
        <dbReference type="EMBL" id="ADY26811.1"/>
    </source>
</evidence>
<dbReference type="AlphaFoldDB" id="F0RKU9"/>
<evidence type="ECO:0008006" key="4">
    <source>
        <dbReference type="Google" id="ProtNLM"/>
    </source>
</evidence>
<reference evidence="3" key="1">
    <citation type="submission" date="2011-02" db="EMBL/GenBank/DDBJ databases">
        <title>The complete sequence of chromosome of Deinococcus proteolyticus DSM 20540.</title>
        <authorList>
            <consortium name="US DOE Joint Genome Institute (JGI-PGF)"/>
            <person name="Lucas S."/>
            <person name="Copeland A."/>
            <person name="Lapidus A."/>
            <person name="Bruce D."/>
            <person name="Goodwin L."/>
            <person name="Pitluck S."/>
            <person name="Kyrpides N."/>
            <person name="Mavromatis K."/>
            <person name="Pagani I."/>
            <person name="Ivanova N."/>
            <person name="Ovchinnikova G."/>
            <person name="Zeytun A."/>
            <person name="Detter J.C."/>
            <person name="Han C."/>
            <person name="Land M."/>
            <person name="Hauser L."/>
            <person name="Markowitz V."/>
            <person name="Cheng J.-F."/>
            <person name="Hugenholtz P."/>
            <person name="Woyke T."/>
            <person name="Wu D."/>
            <person name="Pukall R."/>
            <person name="Steenblock K."/>
            <person name="Brambilla E."/>
            <person name="Klenk H.-P."/>
            <person name="Eisen J.A."/>
        </authorList>
    </citation>
    <scope>NUCLEOTIDE SEQUENCE [LARGE SCALE GENOMIC DNA]</scope>
    <source>
        <strain evidence="3">ATCC 35074 / DSM 20540 / JCM 6276 / NBRC 101906 / NCIMB 13154 / VKM Ac-1939 / CCM 2703 / MRP</strain>
    </source>
</reference>
<dbReference type="KEGG" id="dpt:Deipr_1677"/>
<feature type="chain" id="PRO_5003255373" description="Intracellular proteinase inhibitor BsuPI domain-containing protein" evidence="1">
    <location>
        <begin position="19"/>
        <end position="166"/>
    </location>
</feature>
<dbReference type="Proteomes" id="UP000007718">
    <property type="component" value="Chromosome"/>
</dbReference>
<keyword evidence="3" id="KW-1185">Reference proteome</keyword>
<proteinExistence type="predicted"/>
<sequence length="166" mass="17270">MKKLTLTVLAALGGAAFAQMSAGGPGVPAQEDAQAVAAPAGLTARTSVTRYTSSPVRLTMTVANQTGREQELSAPRDNRQDCAAGPLVRVLEVGTRNVVYPPAGNGNAMLCAQDLFVKTVAAGGSVRLERTLNLPAGDYMIESWFSGNAADGKVRLAAEPVRVTVW</sequence>
<accession>F0RKU9</accession>